<gene>
    <name evidence="2" type="ORF">BFL38_00545</name>
</gene>
<organism evidence="2 3">
    <name type="scientific">Brachyspira hampsonii</name>
    <dbReference type="NCBI Taxonomy" id="1287055"/>
    <lineage>
        <taxon>Bacteria</taxon>
        <taxon>Pseudomonadati</taxon>
        <taxon>Spirochaetota</taxon>
        <taxon>Spirochaetia</taxon>
        <taxon>Brachyspirales</taxon>
        <taxon>Brachyspiraceae</taxon>
        <taxon>Brachyspira</taxon>
    </lineage>
</organism>
<dbReference type="Gene3D" id="3.40.50.1010">
    <property type="entry name" value="5'-nuclease"/>
    <property type="match status" value="1"/>
</dbReference>
<sequence>MKKIGVYIDLENVSHLSYEVNFEQMLNNIFLFYKNNLKDKEIVYSIKKAYGDAKSIKKYSKKLRDMHIDIIYSVPVNKAKNMADMISSIDAFEDFVIDKKIDIVIFISRDVDYTVVMDRLSRYGAIVGIVTVFDNAKRNIFKNSCSHIFKIEDYKSAEKHENEPKKEENNIDKMEFLTFFYNRVLEIYNIQNTQTVKISISDICNKINEDFNLEKGKSAVEQTQFKKIKNVLKYLNNNGIETEINNDDFYINEINIFKNIMSKIINLSSSEISEKNFILAFKEILSNYEENAVISLANTMNEINKKFKIGNNSSAVKNTKFKKPSKFIDYIIKKDIPIELTNKGNAFIMKDKNKVLEILENIGNE</sequence>
<dbReference type="AlphaFoldDB" id="A0A1E5NA98"/>
<dbReference type="RefSeq" id="WP_069727679.1">
    <property type="nucleotide sequence ID" value="NZ_MDCO01000015.1"/>
</dbReference>
<proteinExistence type="predicted"/>
<dbReference type="Pfam" id="PF01936">
    <property type="entry name" value="NYN"/>
    <property type="match status" value="1"/>
</dbReference>
<dbReference type="InterPro" id="IPR021139">
    <property type="entry name" value="NYN"/>
</dbReference>
<feature type="domain" description="NYN" evidence="1">
    <location>
        <begin position="3"/>
        <end position="151"/>
    </location>
</feature>
<comment type="caution">
    <text evidence="2">The sequence shown here is derived from an EMBL/GenBank/DDBJ whole genome shotgun (WGS) entry which is preliminary data.</text>
</comment>
<evidence type="ECO:0000313" key="3">
    <source>
        <dbReference type="Proteomes" id="UP000095247"/>
    </source>
</evidence>
<accession>A0A1E5NA98</accession>
<evidence type="ECO:0000313" key="2">
    <source>
        <dbReference type="EMBL" id="OEJ13088.1"/>
    </source>
</evidence>
<protein>
    <submittedName>
        <fullName evidence="2">NYN domain-containing protein</fullName>
    </submittedName>
</protein>
<evidence type="ECO:0000259" key="1">
    <source>
        <dbReference type="Pfam" id="PF01936"/>
    </source>
</evidence>
<reference evidence="2 3" key="1">
    <citation type="submission" date="2016-08" db="EMBL/GenBank/DDBJ databases">
        <title>Characterization and recognition of Brachyspira hampsonii sp. nov., a novel intestinal spirochete that is pathogenic to pigs.</title>
        <authorList>
            <person name="Mirajkar N."/>
            <person name="La T."/>
            <person name="Phillips N."/>
            <person name="Hampson D."/>
            <person name="Gebhart C."/>
        </authorList>
    </citation>
    <scope>NUCLEOTIDE SEQUENCE [LARGE SCALE GENOMIC DNA]</scope>
    <source>
        <strain evidence="2 3">P280/1</strain>
    </source>
</reference>
<dbReference type="Proteomes" id="UP000095247">
    <property type="component" value="Unassembled WGS sequence"/>
</dbReference>
<dbReference type="EMBL" id="MDCO01000015">
    <property type="protein sequence ID" value="OEJ13088.1"/>
    <property type="molecule type" value="Genomic_DNA"/>
</dbReference>
<name>A0A1E5NA98_9SPIR</name>
<dbReference type="GO" id="GO:0004540">
    <property type="term" value="F:RNA nuclease activity"/>
    <property type="evidence" value="ECO:0007669"/>
    <property type="project" value="InterPro"/>
</dbReference>